<evidence type="ECO:0000313" key="14">
    <source>
        <dbReference type="Proteomes" id="UP000593567"/>
    </source>
</evidence>
<feature type="compositionally biased region" description="Low complexity" evidence="10">
    <location>
        <begin position="51"/>
        <end position="64"/>
    </location>
</feature>
<dbReference type="Pfam" id="PF07531">
    <property type="entry name" value="TAFH"/>
    <property type="match status" value="1"/>
</dbReference>
<dbReference type="FunFam" id="1.20.120.1110:FF:000001">
    <property type="entry name" value="RUNX1 translocation partner 1"/>
    <property type="match status" value="1"/>
</dbReference>
<feature type="compositionally biased region" description="Polar residues" evidence="10">
    <location>
        <begin position="291"/>
        <end position="303"/>
    </location>
</feature>
<evidence type="ECO:0000256" key="2">
    <source>
        <dbReference type="ARBA" id="ARBA00022491"/>
    </source>
</evidence>
<reference evidence="13" key="1">
    <citation type="submission" date="2020-06" db="EMBL/GenBank/DDBJ databases">
        <title>Draft genome of Bugula neritina, a colonial animal packing powerful symbionts and potential medicines.</title>
        <authorList>
            <person name="Rayko M."/>
        </authorList>
    </citation>
    <scope>NUCLEOTIDE SEQUENCE [LARGE SCALE GENOMIC DNA]</scope>
    <source>
        <strain evidence="13">Kwan_BN1</strain>
    </source>
</reference>
<feature type="region of interest" description="Disordered" evidence="10">
    <location>
        <begin position="562"/>
        <end position="590"/>
    </location>
</feature>
<dbReference type="GO" id="GO:0006351">
    <property type="term" value="P:DNA-templated transcription"/>
    <property type="evidence" value="ECO:0007669"/>
    <property type="project" value="InterPro"/>
</dbReference>
<evidence type="ECO:0000256" key="6">
    <source>
        <dbReference type="ARBA" id="ARBA00023015"/>
    </source>
</evidence>
<dbReference type="Gene3D" id="6.10.250.230">
    <property type="match status" value="1"/>
</dbReference>
<keyword evidence="8" id="KW-0539">Nucleus</keyword>
<dbReference type="GO" id="GO:0003714">
    <property type="term" value="F:transcription corepressor activity"/>
    <property type="evidence" value="ECO:0007669"/>
    <property type="project" value="InterPro"/>
</dbReference>
<evidence type="ECO:0000256" key="10">
    <source>
        <dbReference type="SAM" id="MobiDB-lite"/>
    </source>
</evidence>
<dbReference type="PROSITE" id="PS01360">
    <property type="entry name" value="ZF_MYND_1"/>
    <property type="match status" value="1"/>
</dbReference>
<dbReference type="SMART" id="SM00549">
    <property type="entry name" value="TAFH"/>
    <property type="match status" value="1"/>
</dbReference>
<evidence type="ECO:0000256" key="7">
    <source>
        <dbReference type="ARBA" id="ARBA00023163"/>
    </source>
</evidence>
<dbReference type="Pfam" id="PF01753">
    <property type="entry name" value="zf-MYND"/>
    <property type="match status" value="1"/>
</dbReference>
<dbReference type="Proteomes" id="UP000593567">
    <property type="component" value="Unassembled WGS sequence"/>
</dbReference>
<dbReference type="InterPro" id="IPR003894">
    <property type="entry name" value="TAFH_NHR1"/>
</dbReference>
<feature type="region of interest" description="Disordered" evidence="10">
    <location>
        <begin position="38"/>
        <end position="108"/>
    </location>
</feature>
<evidence type="ECO:0000259" key="11">
    <source>
        <dbReference type="PROSITE" id="PS50865"/>
    </source>
</evidence>
<sequence length="590" mass="66015">MTTASADVNSLYKMVKSTHLFHPLAYVEHLKLMPTLSPTPPTNSMIDTDSQSKQSSGSMNSPSSNIKREATLANNKTTASPSQLSYKSSDSPMPRSVSARSNSSPPVFVGSGRVSPSSILRPLEVQSPNNINMQLPPTCGAKQLAKLKRFLTTLQQFGSDISTEIGERVRALVLALVNSQLSIEEFHSKLQETTNFPLKPFVIPFLKATLPSLQRELLQCAQISRQSPQQYLANNERVIFDTNAITESKTSSSSISPEFRDDTKSSKRKMSPNSSSELPPPKMLLRDTSPTERVSSKSPSHSSLIDKEPGLLVARSEKRLLSEKDLLPSAQQIKLEEISRLFRARLENVDFTFGNAVRPGSSSSHKETSTKVTIPISDTKEDDKWKRVRLMLGDMCTLVEQTKSAMASLQESRVKETQEFSMWMRRHAEGIDQDFKKRTEEMMSHTIRQSEDKIAEVKRRADEVVNEIKRQAILEIHQAVTAAELKANELVSQERLRMENVLAHIKKTSKDEATRLVNKQADTPENCWNCGRKASETCSGCNKARYCGQFCQHKDWDRHHTSCGSSSEKSKSDDEAVLPTKVVETKKEKD</sequence>
<dbReference type="PROSITE" id="PS51119">
    <property type="entry name" value="TAFH"/>
    <property type="match status" value="1"/>
</dbReference>
<feature type="region of interest" description="Disordered" evidence="10">
    <location>
        <begin position="250"/>
        <end position="308"/>
    </location>
</feature>
<dbReference type="AlphaFoldDB" id="A0A7J7JF25"/>
<dbReference type="EMBL" id="VXIV02002513">
    <property type="protein sequence ID" value="KAF6024922.1"/>
    <property type="molecule type" value="Genomic_DNA"/>
</dbReference>
<dbReference type="Gene3D" id="6.10.140.2220">
    <property type="match status" value="1"/>
</dbReference>
<proteinExistence type="predicted"/>
<dbReference type="InterPro" id="IPR002893">
    <property type="entry name" value="Znf_MYND"/>
</dbReference>
<keyword evidence="4 9" id="KW-0863">Zinc-finger</keyword>
<keyword evidence="7" id="KW-0804">Transcription</keyword>
<protein>
    <submittedName>
        <fullName evidence="13">CBFA2T3</fullName>
    </submittedName>
</protein>
<dbReference type="GO" id="GO:0008270">
    <property type="term" value="F:zinc ion binding"/>
    <property type="evidence" value="ECO:0007669"/>
    <property type="project" value="UniProtKB-KW"/>
</dbReference>
<keyword evidence="5" id="KW-0862">Zinc</keyword>
<evidence type="ECO:0000313" key="13">
    <source>
        <dbReference type="EMBL" id="KAF6024922.1"/>
    </source>
</evidence>
<dbReference type="PANTHER" id="PTHR10379:SF14">
    <property type="entry name" value="NERVY, ISOFORM D"/>
    <property type="match status" value="1"/>
</dbReference>
<evidence type="ECO:0000259" key="12">
    <source>
        <dbReference type="PROSITE" id="PS51119"/>
    </source>
</evidence>
<feature type="compositionally biased region" description="Polar residues" evidence="10">
    <location>
        <begin position="72"/>
        <end position="91"/>
    </location>
</feature>
<dbReference type="GO" id="GO:0005634">
    <property type="term" value="C:nucleus"/>
    <property type="evidence" value="ECO:0007669"/>
    <property type="project" value="UniProtKB-SubCell"/>
</dbReference>
<dbReference type="InterPro" id="IPR013289">
    <property type="entry name" value="CBFA2T1/2/3"/>
</dbReference>
<evidence type="ECO:0000256" key="1">
    <source>
        <dbReference type="ARBA" id="ARBA00004123"/>
    </source>
</evidence>
<evidence type="ECO:0000256" key="4">
    <source>
        <dbReference type="ARBA" id="ARBA00022771"/>
    </source>
</evidence>
<comment type="caution">
    <text evidence="13">The sequence shown here is derived from an EMBL/GenBank/DDBJ whole genome shotgun (WGS) entry which is preliminary data.</text>
</comment>
<organism evidence="13 14">
    <name type="scientific">Bugula neritina</name>
    <name type="common">Brown bryozoan</name>
    <name type="synonym">Sertularia neritina</name>
    <dbReference type="NCBI Taxonomy" id="10212"/>
    <lineage>
        <taxon>Eukaryota</taxon>
        <taxon>Metazoa</taxon>
        <taxon>Spiralia</taxon>
        <taxon>Lophotrochozoa</taxon>
        <taxon>Bryozoa</taxon>
        <taxon>Gymnolaemata</taxon>
        <taxon>Cheilostomatida</taxon>
        <taxon>Flustrina</taxon>
        <taxon>Buguloidea</taxon>
        <taxon>Bugulidae</taxon>
        <taxon>Bugula</taxon>
    </lineage>
</organism>
<evidence type="ECO:0000256" key="9">
    <source>
        <dbReference type="PROSITE-ProRule" id="PRU00134"/>
    </source>
</evidence>
<keyword evidence="3" id="KW-0479">Metal-binding</keyword>
<feature type="domain" description="TAFH" evidence="12">
    <location>
        <begin position="141"/>
        <end position="236"/>
    </location>
</feature>
<dbReference type="Gene3D" id="1.20.120.1110">
    <property type="entry name" value="TAFH/NHR1 domain"/>
    <property type="match status" value="1"/>
</dbReference>
<dbReference type="InterPro" id="IPR037249">
    <property type="entry name" value="TAFH/NHR1_dom_sf"/>
</dbReference>
<dbReference type="PRINTS" id="PR01875">
    <property type="entry name" value="ETOFAMILY"/>
</dbReference>
<dbReference type="PROSITE" id="PS50865">
    <property type="entry name" value="ZF_MYND_2"/>
    <property type="match status" value="1"/>
</dbReference>
<keyword evidence="14" id="KW-1185">Reference proteome</keyword>
<dbReference type="PANTHER" id="PTHR10379">
    <property type="entry name" value="MTG8 ETO EIGHT TWENTY ONE PROTEIN"/>
    <property type="match status" value="1"/>
</dbReference>
<name>A0A7J7JF25_BUGNE</name>
<evidence type="ECO:0000256" key="8">
    <source>
        <dbReference type="ARBA" id="ARBA00023242"/>
    </source>
</evidence>
<dbReference type="SUPFAM" id="SSF144232">
    <property type="entry name" value="HIT/MYND zinc finger-like"/>
    <property type="match status" value="1"/>
</dbReference>
<keyword evidence="6" id="KW-0805">Transcription regulation</keyword>
<dbReference type="SUPFAM" id="SSF158553">
    <property type="entry name" value="TAFH domain-like"/>
    <property type="match status" value="1"/>
</dbReference>
<evidence type="ECO:0000256" key="5">
    <source>
        <dbReference type="ARBA" id="ARBA00022833"/>
    </source>
</evidence>
<evidence type="ECO:0000256" key="3">
    <source>
        <dbReference type="ARBA" id="ARBA00022723"/>
    </source>
</evidence>
<gene>
    <name evidence="13" type="ORF">EB796_016759</name>
</gene>
<feature type="domain" description="MYND-type" evidence="11">
    <location>
        <begin position="527"/>
        <end position="563"/>
    </location>
</feature>
<comment type="subcellular location">
    <subcellularLocation>
        <location evidence="1">Nucleus</location>
    </subcellularLocation>
</comment>
<dbReference type="OrthoDB" id="8872930at2759"/>
<keyword evidence="2" id="KW-0678">Repressor</keyword>
<accession>A0A7J7JF25</accession>